<gene>
    <name evidence="1" type="ORF">LCGC14_2158150</name>
</gene>
<organism evidence="1">
    <name type="scientific">marine sediment metagenome</name>
    <dbReference type="NCBI Taxonomy" id="412755"/>
    <lineage>
        <taxon>unclassified sequences</taxon>
        <taxon>metagenomes</taxon>
        <taxon>ecological metagenomes</taxon>
    </lineage>
</organism>
<accession>A0A0F9EFS0</accession>
<dbReference type="EMBL" id="LAZR01027633">
    <property type="protein sequence ID" value="KKL65121.1"/>
    <property type="molecule type" value="Genomic_DNA"/>
</dbReference>
<reference evidence="1" key="1">
    <citation type="journal article" date="2015" name="Nature">
        <title>Complex archaea that bridge the gap between prokaryotes and eukaryotes.</title>
        <authorList>
            <person name="Spang A."/>
            <person name="Saw J.H."/>
            <person name="Jorgensen S.L."/>
            <person name="Zaremba-Niedzwiedzka K."/>
            <person name="Martijn J."/>
            <person name="Lind A.E."/>
            <person name="van Eijk R."/>
            <person name="Schleper C."/>
            <person name="Guy L."/>
            <person name="Ettema T.J."/>
        </authorList>
    </citation>
    <scope>NUCLEOTIDE SEQUENCE</scope>
</reference>
<protein>
    <submittedName>
        <fullName evidence="1">Uncharacterized protein</fullName>
    </submittedName>
</protein>
<proteinExistence type="predicted"/>
<sequence>MPKLRAKTTGGVTFPTLKDAEGKVLYPQLVVEPAGVDVSEDHWDAIVAMVNPAWLEAIMETHLEIVFDDEEPAHMSAAEAIEAVKSMSTEELEDLAVVEDRKTVLAAIEKRYDELTE</sequence>
<comment type="caution">
    <text evidence="1">The sequence shown here is derived from an EMBL/GenBank/DDBJ whole genome shotgun (WGS) entry which is preliminary data.</text>
</comment>
<evidence type="ECO:0000313" key="1">
    <source>
        <dbReference type="EMBL" id="KKL65121.1"/>
    </source>
</evidence>
<name>A0A0F9EFS0_9ZZZZ</name>
<dbReference type="AlphaFoldDB" id="A0A0F9EFS0"/>